<gene>
    <name evidence="7" type="ORF">J5V48_06675</name>
</gene>
<feature type="domain" description="DUS-like FMN-binding" evidence="6">
    <location>
        <begin position="7"/>
        <end position="262"/>
    </location>
</feature>
<comment type="similarity">
    <text evidence="5">Belongs to the dus family.</text>
</comment>
<evidence type="ECO:0000256" key="4">
    <source>
        <dbReference type="ARBA" id="ARBA00023002"/>
    </source>
</evidence>
<sequence length="324" mass="36532">MAKTVYLAPLEGLADAPMREVLCRHGHYDRCYSEFLRVTDLVMPEKTMIREVPEFNTGCKTADGTPIGIQFLGDNKDTISKSALKAYNLGARFIDMNFGCPSRFVHHGGAMLLKEPELMHSIVSELRQTLPDDCSLSVKVRLGFSDQSEAPEIIRSIAIDGVSEITVHCRTRKGLYRDDALNWSALKDLHEIAGRVKLIANGNINSYEDSLLCQQQTLCDSFMCGRGAFSVPNLGAVIKDKAKPYSLSQILKTDIEVIETFSKTDRTQKVVMDRAKQFLGYARAHRIELKPFFLVFCRCQNIKEGLELLEEKIKSEEQNESWNN</sequence>
<dbReference type="InterPro" id="IPR035587">
    <property type="entry name" value="DUS-like_FMN-bd"/>
</dbReference>
<comment type="caution">
    <text evidence="7">The sequence shown here is derived from an EMBL/GenBank/DDBJ whole genome shotgun (WGS) entry which is preliminary data.</text>
</comment>
<keyword evidence="3 5" id="KW-0819">tRNA processing</keyword>
<dbReference type="PANTHER" id="PTHR45846:SF1">
    <property type="entry name" value="TRNA-DIHYDROURIDINE(47) SYNTHASE [NAD(P)(+)]-LIKE"/>
    <property type="match status" value="1"/>
</dbReference>
<evidence type="ECO:0000259" key="6">
    <source>
        <dbReference type="Pfam" id="PF01207"/>
    </source>
</evidence>
<dbReference type="PANTHER" id="PTHR45846">
    <property type="entry name" value="TRNA-DIHYDROURIDINE(47) SYNTHASE [NAD(P)(+)]-LIKE"/>
    <property type="match status" value="1"/>
</dbReference>
<dbReference type="EC" id="1.3.1.-" evidence="5"/>
<dbReference type="EMBL" id="JAGFNY010000022">
    <property type="protein sequence ID" value="MBW7570573.1"/>
    <property type="molecule type" value="Genomic_DNA"/>
</dbReference>
<proteinExistence type="inferred from homology"/>
<dbReference type="PIRSF" id="PIRSF006621">
    <property type="entry name" value="Dus"/>
    <property type="match status" value="1"/>
</dbReference>
<evidence type="ECO:0000313" key="8">
    <source>
        <dbReference type="Proteomes" id="UP000731465"/>
    </source>
</evidence>
<name>A0ABS7DH29_9GAMM</name>
<protein>
    <recommendedName>
        <fullName evidence="5">tRNA-dihydrouridine synthase</fullName>
        <ecNumber evidence="5">1.3.1.-</ecNumber>
    </recommendedName>
</protein>
<comment type="function">
    <text evidence="5">Catalyzes the synthesis of 5,6-dihydrouridine (D), a modified base found in the D-loop of most tRNAs, via the reduction of the C5-C6 double bond in target uridines.</text>
</comment>
<accession>A0ABS7DH29</accession>
<keyword evidence="4 5" id="KW-0560">Oxidoreductase</keyword>
<dbReference type="Pfam" id="PF01207">
    <property type="entry name" value="Dus"/>
    <property type="match status" value="1"/>
</dbReference>
<evidence type="ECO:0000256" key="5">
    <source>
        <dbReference type="PIRNR" id="PIRNR006621"/>
    </source>
</evidence>
<dbReference type="SUPFAM" id="SSF51395">
    <property type="entry name" value="FMN-linked oxidoreductases"/>
    <property type="match status" value="1"/>
</dbReference>
<comment type="cofactor">
    <cofactor evidence="5">
        <name>FMN</name>
        <dbReference type="ChEBI" id="CHEBI:58210"/>
    </cofactor>
</comment>
<keyword evidence="2 5" id="KW-0288">FMN</keyword>
<dbReference type="CDD" id="cd02801">
    <property type="entry name" value="DUS_like_FMN"/>
    <property type="match status" value="1"/>
</dbReference>
<keyword evidence="8" id="KW-1185">Reference proteome</keyword>
<dbReference type="RefSeq" id="WP_219937798.1">
    <property type="nucleotide sequence ID" value="NZ_JAGFNY010000022.1"/>
</dbReference>
<dbReference type="InterPro" id="IPR013785">
    <property type="entry name" value="Aldolase_TIM"/>
</dbReference>
<keyword evidence="1 5" id="KW-0285">Flavoprotein</keyword>
<dbReference type="Proteomes" id="UP000731465">
    <property type="component" value="Unassembled WGS sequence"/>
</dbReference>
<evidence type="ECO:0000256" key="1">
    <source>
        <dbReference type="ARBA" id="ARBA00022630"/>
    </source>
</evidence>
<dbReference type="Gene3D" id="3.20.20.70">
    <property type="entry name" value="Aldolase class I"/>
    <property type="match status" value="1"/>
</dbReference>
<reference evidence="7 8" key="1">
    <citation type="submission" date="2021-03" db="EMBL/GenBank/DDBJ databases">
        <title>Succinivibrio sp. nov. isolated from feces of cow.</title>
        <authorList>
            <person name="Choi J.-Y."/>
        </authorList>
    </citation>
    <scope>NUCLEOTIDE SEQUENCE [LARGE SCALE GENOMIC DNA]</scope>
    <source>
        <strain evidence="7 8">AGMB01872</strain>
    </source>
</reference>
<evidence type="ECO:0000256" key="3">
    <source>
        <dbReference type="ARBA" id="ARBA00022694"/>
    </source>
</evidence>
<evidence type="ECO:0000256" key="2">
    <source>
        <dbReference type="ARBA" id="ARBA00022643"/>
    </source>
</evidence>
<dbReference type="InterPro" id="IPR001269">
    <property type="entry name" value="DUS_fam"/>
</dbReference>
<organism evidence="7 8">
    <name type="scientific">Succinivibrio faecicola</name>
    <dbReference type="NCBI Taxonomy" id="2820300"/>
    <lineage>
        <taxon>Bacteria</taxon>
        <taxon>Pseudomonadati</taxon>
        <taxon>Pseudomonadota</taxon>
        <taxon>Gammaproteobacteria</taxon>
        <taxon>Aeromonadales</taxon>
        <taxon>Succinivibrionaceae</taxon>
        <taxon>Succinivibrio</taxon>
    </lineage>
</organism>
<evidence type="ECO:0000313" key="7">
    <source>
        <dbReference type="EMBL" id="MBW7570573.1"/>
    </source>
</evidence>